<sequence>MLGKCARVILLWTAFFAVLWLC</sequence>
<proteinExistence type="predicted"/>
<gene>
    <name evidence="1" type="ORF">UFOVP1546_1</name>
</gene>
<organism evidence="1">
    <name type="scientific">uncultured Caudovirales phage</name>
    <dbReference type="NCBI Taxonomy" id="2100421"/>
    <lineage>
        <taxon>Viruses</taxon>
        <taxon>Duplodnaviria</taxon>
        <taxon>Heunggongvirae</taxon>
        <taxon>Uroviricota</taxon>
        <taxon>Caudoviricetes</taxon>
        <taxon>Peduoviridae</taxon>
        <taxon>Maltschvirus</taxon>
        <taxon>Maltschvirus maltsch</taxon>
    </lineage>
</organism>
<dbReference type="EMBL" id="LR798391">
    <property type="protein sequence ID" value="CAB5228505.1"/>
    <property type="molecule type" value="Genomic_DNA"/>
</dbReference>
<protein>
    <submittedName>
        <fullName evidence="1">Uncharacterized protein</fullName>
    </submittedName>
</protein>
<feature type="non-terminal residue" evidence="1">
    <location>
        <position position="22"/>
    </location>
</feature>
<accession>A0A6J7XEL0</accession>
<reference evidence="1" key="1">
    <citation type="submission" date="2020-05" db="EMBL/GenBank/DDBJ databases">
        <authorList>
            <person name="Chiriac C."/>
            <person name="Salcher M."/>
            <person name="Ghai R."/>
            <person name="Kavagutti S V."/>
        </authorList>
    </citation>
    <scope>NUCLEOTIDE SEQUENCE</scope>
</reference>
<name>A0A6J7XEL0_9CAUD</name>
<evidence type="ECO:0000313" key="1">
    <source>
        <dbReference type="EMBL" id="CAB5228505.1"/>
    </source>
</evidence>